<name>A0A6A8LTY8_9LACO</name>
<sequence>KMLDDGQDISSKIVFDLAKDGDVLAERVVDRVCYYLGFACANIGSLINPSYIVIGGGVSAAGKFLLDQVDSYFKEFAFPSVKKSTTLKLAELGNEAGV</sequence>
<reference evidence="2 3" key="1">
    <citation type="submission" date="2019-11" db="EMBL/GenBank/DDBJ databases">
        <title>Draft Genome Sequence of Plant Growth-Promoting Rhizosphere-Associated Bacteria.</title>
        <authorList>
            <person name="Vasilyev I.Y."/>
            <person name="Radchenko V."/>
            <person name="Ilnitskaya E.V."/>
        </authorList>
    </citation>
    <scope>NUCLEOTIDE SEQUENCE [LARGE SCALE GENOMIC DNA]</scope>
    <source>
        <strain evidence="2 3">VRA_1sq_f</strain>
    </source>
</reference>
<dbReference type="SUPFAM" id="SSF53067">
    <property type="entry name" value="Actin-like ATPase domain"/>
    <property type="match status" value="1"/>
</dbReference>
<evidence type="ECO:0000313" key="2">
    <source>
        <dbReference type="EMBL" id="MSE06751.1"/>
    </source>
</evidence>
<dbReference type="Pfam" id="PF00480">
    <property type="entry name" value="ROK"/>
    <property type="match status" value="1"/>
</dbReference>
<accession>A0A6A8LTY8</accession>
<dbReference type="InterPro" id="IPR000600">
    <property type="entry name" value="ROK"/>
</dbReference>
<dbReference type="PANTHER" id="PTHR18964">
    <property type="entry name" value="ROK (REPRESSOR, ORF, KINASE) FAMILY"/>
    <property type="match status" value="1"/>
</dbReference>
<feature type="non-terminal residue" evidence="2">
    <location>
        <position position="1"/>
    </location>
</feature>
<dbReference type="Proteomes" id="UP000437575">
    <property type="component" value="Unassembled WGS sequence"/>
</dbReference>
<dbReference type="InterPro" id="IPR043129">
    <property type="entry name" value="ATPase_NBD"/>
</dbReference>
<dbReference type="Gene3D" id="3.30.420.40">
    <property type="match status" value="1"/>
</dbReference>
<proteinExistence type="inferred from homology"/>
<gene>
    <name evidence="2" type="ORF">GKC34_13755</name>
</gene>
<evidence type="ECO:0000313" key="3">
    <source>
        <dbReference type="Proteomes" id="UP000437575"/>
    </source>
</evidence>
<dbReference type="EMBL" id="WKKZ01001296">
    <property type="protein sequence ID" value="MSE06751.1"/>
    <property type="molecule type" value="Genomic_DNA"/>
</dbReference>
<dbReference type="AlphaFoldDB" id="A0A6A8LTY8"/>
<protein>
    <submittedName>
        <fullName evidence="2">ROK family protein</fullName>
    </submittedName>
</protein>
<evidence type="ECO:0000256" key="1">
    <source>
        <dbReference type="ARBA" id="ARBA00006479"/>
    </source>
</evidence>
<comment type="similarity">
    <text evidence="1">Belongs to the ROK (NagC/XylR) family.</text>
</comment>
<dbReference type="PANTHER" id="PTHR18964:SF149">
    <property type="entry name" value="BIFUNCTIONAL UDP-N-ACETYLGLUCOSAMINE 2-EPIMERASE_N-ACETYLMANNOSAMINE KINASE"/>
    <property type="match status" value="1"/>
</dbReference>
<comment type="caution">
    <text evidence="2">The sequence shown here is derived from an EMBL/GenBank/DDBJ whole genome shotgun (WGS) entry which is preliminary data.</text>
</comment>
<feature type="non-terminal residue" evidence="2">
    <location>
        <position position="98"/>
    </location>
</feature>
<organism evidence="2 3">
    <name type="scientific">Ligilactobacillus salivarius</name>
    <dbReference type="NCBI Taxonomy" id="1624"/>
    <lineage>
        <taxon>Bacteria</taxon>
        <taxon>Bacillati</taxon>
        <taxon>Bacillota</taxon>
        <taxon>Bacilli</taxon>
        <taxon>Lactobacillales</taxon>
        <taxon>Lactobacillaceae</taxon>
        <taxon>Ligilactobacillus</taxon>
    </lineage>
</organism>